<dbReference type="Proteomes" id="UP000274578">
    <property type="component" value="Chromosome 1"/>
</dbReference>
<evidence type="ECO:0000313" key="2">
    <source>
        <dbReference type="Proteomes" id="UP000274578"/>
    </source>
</evidence>
<dbReference type="KEGG" id="poc:NCTC13071_02392"/>
<name>A0A448L8P5_9BACT</name>
<protein>
    <submittedName>
        <fullName evidence="1">Uncharacterized protein</fullName>
    </submittedName>
</protein>
<sequence>MYKIVLKKERLHNSFLYICSRNRINNLKIYKYEAYSFDISNGNVDYYKLWT</sequence>
<reference evidence="1 2" key="1">
    <citation type="submission" date="2018-12" db="EMBL/GenBank/DDBJ databases">
        <authorList>
            <consortium name="Pathogen Informatics"/>
        </authorList>
    </citation>
    <scope>NUCLEOTIDE SEQUENCE [LARGE SCALE GENOMIC DNA]</scope>
    <source>
        <strain evidence="1 2">NCTC13071</strain>
    </source>
</reference>
<proteinExistence type="predicted"/>
<evidence type="ECO:0000313" key="1">
    <source>
        <dbReference type="EMBL" id="VEH16367.1"/>
    </source>
</evidence>
<organism evidence="1 2">
    <name type="scientific">Segatella oris</name>
    <dbReference type="NCBI Taxonomy" id="28135"/>
    <lineage>
        <taxon>Bacteria</taxon>
        <taxon>Pseudomonadati</taxon>
        <taxon>Bacteroidota</taxon>
        <taxon>Bacteroidia</taxon>
        <taxon>Bacteroidales</taxon>
        <taxon>Prevotellaceae</taxon>
        <taxon>Segatella</taxon>
    </lineage>
</organism>
<accession>A0A448L8P5</accession>
<gene>
    <name evidence="1" type="ORF">NCTC13071_02392</name>
</gene>
<dbReference type="AlphaFoldDB" id="A0A448L8P5"/>
<dbReference type="EMBL" id="LR134384">
    <property type="protein sequence ID" value="VEH16367.1"/>
    <property type="molecule type" value="Genomic_DNA"/>
</dbReference>